<dbReference type="eggNOG" id="KOG4789">
    <property type="taxonomic scope" value="Eukaryota"/>
</dbReference>
<dbReference type="Pfam" id="PF23481">
    <property type="entry name" value="Ig_TMEM132_2nd"/>
    <property type="match status" value="1"/>
</dbReference>
<reference evidence="5" key="2">
    <citation type="journal article" date="2013" name="Nat. Commun.">
        <title>Genome of the Chinese tree shrew.</title>
        <authorList>
            <person name="Fan Y."/>
            <person name="Huang Z.Y."/>
            <person name="Cao C.C."/>
            <person name="Chen C.S."/>
            <person name="Chen Y.X."/>
            <person name="Fan D.D."/>
            <person name="He J."/>
            <person name="Hou H.L."/>
            <person name="Hu L."/>
            <person name="Hu X.T."/>
            <person name="Jiang X.T."/>
            <person name="Lai R."/>
            <person name="Lang Y.S."/>
            <person name="Liang B."/>
            <person name="Liao S.G."/>
            <person name="Mu D."/>
            <person name="Ma Y.Y."/>
            <person name="Niu Y.Y."/>
            <person name="Sun X.Q."/>
            <person name="Xia J.Q."/>
            <person name="Xiao J."/>
            <person name="Xiong Z.Q."/>
            <person name="Xu L."/>
            <person name="Yang L."/>
            <person name="Zhang Y."/>
            <person name="Zhao W."/>
            <person name="Zhao X.D."/>
            <person name="Zheng Y.T."/>
            <person name="Zhou J.M."/>
            <person name="Zhu Y.B."/>
            <person name="Zhang G.J."/>
            <person name="Wang J."/>
            <person name="Yao Y.G."/>
        </authorList>
    </citation>
    <scope>NUCLEOTIDE SEQUENCE [LARGE SCALE GENOMIC DNA]</scope>
</reference>
<feature type="domain" description="Transmembrane protein TMEM132 second Ig-like" evidence="3">
    <location>
        <begin position="109"/>
        <end position="247"/>
    </location>
</feature>
<keyword evidence="4" id="KW-0472">Membrane</keyword>
<gene>
    <name evidence="4" type="ORF">TREES_T100020457</name>
</gene>
<dbReference type="InParanoid" id="L9KW33"/>
<dbReference type="InterPro" id="IPR055421">
    <property type="entry name" value="TMEM132_3rd"/>
</dbReference>
<evidence type="ECO:0000313" key="5">
    <source>
        <dbReference type="Proteomes" id="UP000011518"/>
    </source>
</evidence>
<evidence type="ECO:0000259" key="3">
    <source>
        <dbReference type="Pfam" id="PF23481"/>
    </source>
</evidence>
<dbReference type="STRING" id="246437.L9KW33"/>
<protein>
    <submittedName>
        <fullName evidence="4">Transmembrane protein 132C</fullName>
    </submittedName>
</protein>
<keyword evidence="4" id="KW-0812">Transmembrane</keyword>
<dbReference type="InterPro" id="IPR055422">
    <property type="entry name" value="Ig_TMEM132_2nd"/>
</dbReference>
<dbReference type="PANTHER" id="PTHR13388:SF4">
    <property type="entry name" value="TRANSMEMBRANE PROTEIN 132C"/>
    <property type="match status" value="1"/>
</dbReference>
<dbReference type="InterPro" id="IPR026307">
    <property type="entry name" value="TMEM132"/>
</dbReference>
<dbReference type="AlphaFoldDB" id="L9KW33"/>
<dbReference type="Proteomes" id="UP000011518">
    <property type="component" value="Unassembled WGS sequence"/>
</dbReference>
<name>L9KW33_TUPCH</name>
<accession>L9KW33</accession>
<dbReference type="InterPro" id="IPR031435">
    <property type="entry name" value="TMEM132_N"/>
</dbReference>
<reference evidence="5" key="1">
    <citation type="submission" date="2012-07" db="EMBL/GenBank/DDBJ databases">
        <title>Genome of the Chinese tree shrew, a rising model animal genetically related to primates.</title>
        <authorList>
            <person name="Zhang G."/>
            <person name="Fan Y."/>
            <person name="Yao Y."/>
            <person name="Huang Z."/>
        </authorList>
    </citation>
    <scope>NUCLEOTIDE SEQUENCE [LARGE SCALE GENOMIC DNA]</scope>
</reference>
<keyword evidence="5" id="KW-1185">Reference proteome</keyword>
<sequence>MASLPTQVIEGRGLADDMQRVSSLPPYLPVSYHIARAETSFFLKEASQDVLRNSSLRSRVESFFTYKATQPPAVNVSYGPFSVEKIVPLDLMQTSNFLGPTKKFSFDWKLKAYVLRERIYLSRPKVQVLFYVVGRDWDDHGSGERLPCLRVFAFRETQEVRGSCRLQGELGLCVAELELLASWFSPPTVVAGRKKPVDQPEGSPVELYYTVQPGDERGDCAGGDVRKGNAIRPGRAGLEEPTSHLQRIGTVGLYRAQESTQLSELRLDSNVVIWLPSRPVKQGDVVTAYVTVPSNATVDLFILR</sequence>
<dbReference type="Pfam" id="PF15705">
    <property type="entry name" value="TMEM132_N"/>
    <property type="match status" value="1"/>
</dbReference>
<feature type="domain" description="Transmembrane protein TMEM132 N-terminal" evidence="1">
    <location>
        <begin position="30"/>
        <end position="92"/>
    </location>
</feature>
<evidence type="ECO:0000259" key="1">
    <source>
        <dbReference type="Pfam" id="PF15705"/>
    </source>
</evidence>
<dbReference type="PANTHER" id="PTHR13388">
    <property type="entry name" value="DETONATOR, ISOFORM E"/>
    <property type="match status" value="1"/>
</dbReference>
<dbReference type="EMBL" id="KB320633">
    <property type="protein sequence ID" value="ELW66996.1"/>
    <property type="molecule type" value="Genomic_DNA"/>
</dbReference>
<evidence type="ECO:0000313" key="4">
    <source>
        <dbReference type="EMBL" id="ELW66996.1"/>
    </source>
</evidence>
<feature type="domain" description="Transmembrane protein TMEM132 cohesin-like" evidence="2">
    <location>
        <begin position="261"/>
        <end position="304"/>
    </location>
</feature>
<evidence type="ECO:0000259" key="2">
    <source>
        <dbReference type="Pfam" id="PF23039"/>
    </source>
</evidence>
<organism evidence="4 5">
    <name type="scientific">Tupaia chinensis</name>
    <name type="common">Chinese tree shrew</name>
    <name type="synonym">Tupaia belangeri chinensis</name>
    <dbReference type="NCBI Taxonomy" id="246437"/>
    <lineage>
        <taxon>Eukaryota</taxon>
        <taxon>Metazoa</taxon>
        <taxon>Chordata</taxon>
        <taxon>Craniata</taxon>
        <taxon>Vertebrata</taxon>
        <taxon>Euteleostomi</taxon>
        <taxon>Mammalia</taxon>
        <taxon>Eutheria</taxon>
        <taxon>Euarchontoglires</taxon>
        <taxon>Scandentia</taxon>
        <taxon>Tupaiidae</taxon>
        <taxon>Tupaia</taxon>
    </lineage>
</organism>
<proteinExistence type="predicted"/>
<dbReference type="Pfam" id="PF23039">
    <property type="entry name" value="TMEM132_3rd"/>
    <property type="match status" value="1"/>
</dbReference>